<accession>A0A1E7FA58</accession>
<dbReference type="Proteomes" id="UP000095751">
    <property type="component" value="Unassembled WGS sequence"/>
</dbReference>
<dbReference type="InParanoid" id="A0A1E7FA58"/>
<protein>
    <submittedName>
        <fullName evidence="1">Uncharacterized protein</fullName>
    </submittedName>
</protein>
<dbReference type="KEGG" id="fcy:FRACYDRAFT_269188"/>
<sequence>MFPDFFVAQIQLIAARVTTLKLVNEITIENSWGNIPGDYSPEMDGDFGIDGTCIYYKKCTAPARGFVWLKKNQVGDWTISENLHPLFICKGSRCATLPPKTGWESRWFNRYKDASSNFILS</sequence>
<dbReference type="EMBL" id="KV784359">
    <property type="protein sequence ID" value="OEU15026.1"/>
    <property type="molecule type" value="Genomic_DNA"/>
</dbReference>
<proteinExistence type="predicted"/>
<gene>
    <name evidence="1" type="ORF">FRACYDRAFT_269188</name>
</gene>
<evidence type="ECO:0000313" key="2">
    <source>
        <dbReference type="Proteomes" id="UP000095751"/>
    </source>
</evidence>
<dbReference type="AlphaFoldDB" id="A0A1E7FA58"/>
<evidence type="ECO:0000313" key="1">
    <source>
        <dbReference type="EMBL" id="OEU15026.1"/>
    </source>
</evidence>
<organism evidence="1 2">
    <name type="scientific">Fragilariopsis cylindrus CCMP1102</name>
    <dbReference type="NCBI Taxonomy" id="635003"/>
    <lineage>
        <taxon>Eukaryota</taxon>
        <taxon>Sar</taxon>
        <taxon>Stramenopiles</taxon>
        <taxon>Ochrophyta</taxon>
        <taxon>Bacillariophyta</taxon>
        <taxon>Bacillariophyceae</taxon>
        <taxon>Bacillariophycidae</taxon>
        <taxon>Bacillariales</taxon>
        <taxon>Bacillariaceae</taxon>
        <taxon>Fragilariopsis</taxon>
    </lineage>
</organism>
<name>A0A1E7FA58_9STRA</name>
<keyword evidence="2" id="KW-1185">Reference proteome</keyword>
<reference evidence="1 2" key="1">
    <citation type="submission" date="2016-09" db="EMBL/GenBank/DDBJ databases">
        <title>Extensive genetic diversity and differential bi-allelic expression allows diatom success in the polar Southern Ocean.</title>
        <authorList>
            <consortium name="DOE Joint Genome Institute"/>
            <person name="Mock T."/>
            <person name="Otillar R.P."/>
            <person name="Strauss J."/>
            <person name="Dupont C."/>
            <person name="Frickenhaus S."/>
            <person name="Maumus F."/>
            <person name="Mcmullan M."/>
            <person name="Sanges R."/>
            <person name="Schmutz J."/>
            <person name="Toseland A."/>
            <person name="Valas R."/>
            <person name="Veluchamy A."/>
            <person name="Ward B.J."/>
            <person name="Allen A."/>
            <person name="Barry K."/>
            <person name="Falciatore A."/>
            <person name="Ferrante M."/>
            <person name="Fortunato A.E."/>
            <person name="Gloeckner G."/>
            <person name="Gruber A."/>
            <person name="Hipkin R."/>
            <person name="Janech M."/>
            <person name="Kroth P."/>
            <person name="Leese F."/>
            <person name="Lindquist E."/>
            <person name="Lyon B.R."/>
            <person name="Martin J."/>
            <person name="Mayer C."/>
            <person name="Parker M."/>
            <person name="Quesneville H."/>
            <person name="Raymond J."/>
            <person name="Uhlig C."/>
            <person name="Valentin K.U."/>
            <person name="Worden A.Z."/>
            <person name="Armbrust E.V."/>
            <person name="Bowler C."/>
            <person name="Green B."/>
            <person name="Moulton V."/>
            <person name="Van Oosterhout C."/>
            <person name="Grigoriev I."/>
        </authorList>
    </citation>
    <scope>NUCLEOTIDE SEQUENCE [LARGE SCALE GENOMIC DNA]</scope>
    <source>
        <strain evidence="1 2">CCMP1102</strain>
    </source>
</reference>